<feature type="domain" description="MobA-like NTP transferase" evidence="1">
    <location>
        <begin position="42"/>
        <end position="199"/>
    </location>
</feature>
<dbReference type="InterPro" id="IPR025877">
    <property type="entry name" value="MobA-like_NTP_Trfase"/>
</dbReference>
<dbReference type="PANTHER" id="PTHR43777:SF1">
    <property type="entry name" value="MOLYBDENUM COFACTOR CYTIDYLYLTRANSFERASE"/>
    <property type="match status" value="1"/>
</dbReference>
<evidence type="ECO:0000259" key="1">
    <source>
        <dbReference type="Pfam" id="PF12804"/>
    </source>
</evidence>
<dbReference type="InterPro" id="IPR029044">
    <property type="entry name" value="Nucleotide-diphossugar_trans"/>
</dbReference>
<dbReference type="CDD" id="cd04182">
    <property type="entry name" value="GT_2_like_f"/>
    <property type="match status" value="1"/>
</dbReference>
<protein>
    <submittedName>
        <fullName evidence="2">Nucleotidyltransferase family protein</fullName>
    </submittedName>
</protein>
<reference evidence="2" key="1">
    <citation type="submission" date="2021-02" db="EMBL/GenBank/DDBJ databases">
        <title>Infant gut strain persistence is associated with maternal origin, phylogeny, and functional potential including surface adhesion and iron acquisition.</title>
        <authorList>
            <person name="Lou Y.C."/>
        </authorList>
    </citation>
    <scope>NUCLEOTIDE SEQUENCE</scope>
    <source>
        <strain evidence="2">L3_101_000M1_dasL3_101_000M1_concoct_87</strain>
    </source>
</reference>
<dbReference type="EMBL" id="JAGZGG010000007">
    <property type="protein sequence ID" value="MBS5331867.1"/>
    <property type="molecule type" value="Genomic_DNA"/>
</dbReference>
<comment type="caution">
    <text evidence="2">The sequence shown here is derived from an EMBL/GenBank/DDBJ whole genome shotgun (WGS) entry which is preliminary data.</text>
</comment>
<name>A0A943HJ34_9FIRM</name>
<dbReference type="PANTHER" id="PTHR43777">
    <property type="entry name" value="MOLYBDENUM COFACTOR CYTIDYLYLTRANSFERASE"/>
    <property type="match status" value="1"/>
</dbReference>
<organism evidence="2 3">
    <name type="scientific">Subdoligranulum variabile</name>
    <dbReference type="NCBI Taxonomy" id="214851"/>
    <lineage>
        <taxon>Bacteria</taxon>
        <taxon>Bacillati</taxon>
        <taxon>Bacillota</taxon>
        <taxon>Clostridia</taxon>
        <taxon>Eubacteriales</taxon>
        <taxon>Oscillospiraceae</taxon>
        <taxon>Subdoligranulum</taxon>
    </lineage>
</organism>
<gene>
    <name evidence="2" type="ORF">KHY36_04965</name>
</gene>
<dbReference type="SUPFAM" id="SSF53448">
    <property type="entry name" value="Nucleotide-diphospho-sugar transferases"/>
    <property type="match status" value="1"/>
</dbReference>
<evidence type="ECO:0000313" key="3">
    <source>
        <dbReference type="Proteomes" id="UP000759273"/>
    </source>
</evidence>
<dbReference type="Gene3D" id="3.90.550.10">
    <property type="entry name" value="Spore Coat Polysaccharide Biosynthesis Protein SpsA, Chain A"/>
    <property type="match status" value="1"/>
</dbReference>
<dbReference type="Pfam" id="PF12804">
    <property type="entry name" value="NTP_transf_3"/>
    <property type="match status" value="1"/>
</dbReference>
<proteinExistence type="predicted"/>
<evidence type="ECO:0000313" key="2">
    <source>
        <dbReference type="EMBL" id="MBS5331867.1"/>
    </source>
</evidence>
<sequence>MLKVCRVLAVVRKQDTPFLRALCADPDTFVYDLDCPVPPLGCIVMASGLGRRFGGNKLMAELNGRPLAAHALALAAAPVFAGRIAVTRSAEVEALCRAEGFPVLRHAEPRRSDTVRLGLTALLAQQPDLQGCVFLPGDQPCLTRQTLEALAIGAAPDTIRRPAAPDGTPGSPVLFGRDYFAALLHLPEGSGGSAVLRARPQAIRLLPTPAAELRDIDTRSDLEALRGGKG</sequence>
<accession>A0A943HJ34</accession>
<dbReference type="AlphaFoldDB" id="A0A943HJ34"/>
<dbReference type="Proteomes" id="UP000759273">
    <property type="component" value="Unassembled WGS sequence"/>
</dbReference>
<dbReference type="GO" id="GO:0016779">
    <property type="term" value="F:nucleotidyltransferase activity"/>
    <property type="evidence" value="ECO:0007669"/>
    <property type="project" value="UniProtKB-ARBA"/>
</dbReference>